<accession>A0A0N4X0G1</accession>
<evidence type="ECO:0000313" key="2">
    <source>
        <dbReference type="Proteomes" id="UP000268014"/>
    </source>
</evidence>
<dbReference type="WBParaSite" id="HPLM_0001774201-mRNA-1">
    <property type="protein sequence ID" value="HPLM_0001774201-mRNA-1"/>
    <property type="gene ID" value="HPLM_0001774201"/>
</dbReference>
<reference evidence="3" key="1">
    <citation type="submission" date="2017-02" db="UniProtKB">
        <authorList>
            <consortium name="WormBaseParasite"/>
        </authorList>
    </citation>
    <scope>IDENTIFICATION</scope>
</reference>
<dbReference type="AlphaFoldDB" id="A0A0N4X0G1"/>
<dbReference type="Proteomes" id="UP000268014">
    <property type="component" value="Unassembled WGS sequence"/>
</dbReference>
<sequence>MPIWVVSSAEHAEFTIAIPVEYYQTAPDVDSNCRGRGDAYYVWKSDAKGCKIAQNLGQVAITASRRATIPQFVRSRMKPGILNYESMFYEKTFKEGLDRDKDARMGCVFCGAVSSAERGDQNSMPSENGWAWSSCQLHHLRGPEAGVSQKRARQAIQKQLTHAQSLGSQKVTQLGNSIKAAYRPLPRTFRLYH</sequence>
<protein>
    <submittedName>
        <fullName evidence="3">Oxidoreductase</fullName>
    </submittedName>
</protein>
<name>A0A0N4X0G1_HAEPC</name>
<dbReference type="EMBL" id="UZAF01020126">
    <property type="protein sequence ID" value="VDO66705.1"/>
    <property type="molecule type" value="Genomic_DNA"/>
</dbReference>
<gene>
    <name evidence="1" type="ORF">HPLM_LOCUS17734</name>
</gene>
<evidence type="ECO:0000313" key="3">
    <source>
        <dbReference type="WBParaSite" id="HPLM_0001774201-mRNA-1"/>
    </source>
</evidence>
<organism evidence="3">
    <name type="scientific">Haemonchus placei</name>
    <name type="common">Barber's pole worm</name>
    <dbReference type="NCBI Taxonomy" id="6290"/>
    <lineage>
        <taxon>Eukaryota</taxon>
        <taxon>Metazoa</taxon>
        <taxon>Ecdysozoa</taxon>
        <taxon>Nematoda</taxon>
        <taxon>Chromadorea</taxon>
        <taxon>Rhabditida</taxon>
        <taxon>Rhabditina</taxon>
        <taxon>Rhabditomorpha</taxon>
        <taxon>Strongyloidea</taxon>
        <taxon>Trichostrongylidae</taxon>
        <taxon>Haemonchus</taxon>
    </lineage>
</organism>
<proteinExistence type="predicted"/>
<keyword evidence="2" id="KW-1185">Reference proteome</keyword>
<reference evidence="1 2" key="2">
    <citation type="submission" date="2018-11" db="EMBL/GenBank/DDBJ databases">
        <authorList>
            <consortium name="Pathogen Informatics"/>
        </authorList>
    </citation>
    <scope>NUCLEOTIDE SEQUENCE [LARGE SCALE GENOMIC DNA]</scope>
    <source>
        <strain evidence="1 2">MHpl1</strain>
    </source>
</reference>
<evidence type="ECO:0000313" key="1">
    <source>
        <dbReference type="EMBL" id="VDO66705.1"/>
    </source>
</evidence>